<evidence type="ECO:0000313" key="16">
    <source>
        <dbReference type="Proteomes" id="UP001209878"/>
    </source>
</evidence>
<dbReference type="GO" id="GO:0000978">
    <property type="term" value="F:RNA polymerase II cis-regulatory region sequence-specific DNA binding"/>
    <property type="evidence" value="ECO:0007669"/>
    <property type="project" value="InterPro"/>
</dbReference>
<dbReference type="Pfam" id="PF00104">
    <property type="entry name" value="Hormone_recep"/>
    <property type="match status" value="1"/>
</dbReference>
<dbReference type="EMBL" id="JAODUO010000080">
    <property type="protein sequence ID" value="KAK2190418.1"/>
    <property type="molecule type" value="Genomic_DNA"/>
</dbReference>
<dbReference type="InterPro" id="IPR049636">
    <property type="entry name" value="HNF4-like_DBD"/>
</dbReference>
<comment type="caution">
    <text evidence="15">The sequence shown here is derived from an EMBL/GenBank/DDBJ whole genome shotgun (WGS) entry which is preliminary data.</text>
</comment>
<dbReference type="SUPFAM" id="SSF48508">
    <property type="entry name" value="Nuclear receptor ligand-binding domain"/>
    <property type="match status" value="1"/>
</dbReference>
<dbReference type="Gene3D" id="1.10.565.10">
    <property type="entry name" value="Retinoid X Receptor"/>
    <property type="match status" value="1"/>
</dbReference>
<evidence type="ECO:0000256" key="11">
    <source>
        <dbReference type="RuleBase" id="RU004334"/>
    </source>
</evidence>
<dbReference type="GO" id="GO:0005634">
    <property type="term" value="C:nucleus"/>
    <property type="evidence" value="ECO:0007669"/>
    <property type="project" value="UniProtKB-SubCell"/>
</dbReference>
<keyword evidence="4 11" id="KW-0863">Zinc-finger</keyword>
<dbReference type="InterPro" id="IPR013088">
    <property type="entry name" value="Znf_NHR/GATA"/>
</dbReference>
<evidence type="ECO:0000256" key="7">
    <source>
        <dbReference type="ARBA" id="ARBA00023125"/>
    </source>
</evidence>
<dbReference type="InterPro" id="IPR035500">
    <property type="entry name" value="NHR-like_dom_sf"/>
</dbReference>
<evidence type="ECO:0000259" key="14">
    <source>
        <dbReference type="PROSITE" id="PS51843"/>
    </source>
</evidence>
<dbReference type="CDD" id="cd06931">
    <property type="entry name" value="NR_LBD_HNF4_like"/>
    <property type="match status" value="1"/>
</dbReference>
<dbReference type="InterPro" id="IPR049635">
    <property type="entry name" value="HNF4_LBD"/>
</dbReference>
<dbReference type="PRINTS" id="PR00398">
    <property type="entry name" value="STRDHORMONER"/>
</dbReference>
<keyword evidence="9 11" id="KW-0675">Receptor</keyword>
<dbReference type="InterPro" id="IPR050274">
    <property type="entry name" value="Nuclear_hormone_rcpt_NR2"/>
</dbReference>
<reference evidence="15" key="1">
    <citation type="journal article" date="2023" name="Mol. Biol. Evol.">
        <title>Third-Generation Sequencing Reveals the Adaptive Role of the Epigenome in Three Deep-Sea Polychaetes.</title>
        <authorList>
            <person name="Perez M."/>
            <person name="Aroh O."/>
            <person name="Sun Y."/>
            <person name="Lan Y."/>
            <person name="Juniper S.K."/>
            <person name="Young C.R."/>
            <person name="Angers B."/>
            <person name="Qian P.Y."/>
        </authorList>
    </citation>
    <scope>NUCLEOTIDE SEQUENCE</scope>
    <source>
        <strain evidence="15">R07B-5</strain>
    </source>
</reference>
<evidence type="ECO:0000256" key="10">
    <source>
        <dbReference type="ARBA" id="ARBA00023242"/>
    </source>
</evidence>
<name>A0AAD9UI49_RIDPI</name>
<feature type="domain" description="NR LBD" evidence="14">
    <location>
        <begin position="121"/>
        <end position="348"/>
    </location>
</feature>
<feature type="compositionally biased region" description="Polar residues" evidence="12">
    <location>
        <begin position="446"/>
        <end position="468"/>
    </location>
</feature>
<feature type="compositionally biased region" description="Polar residues" evidence="12">
    <location>
        <begin position="420"/>
        <end position="438"/>
    </location>
</feature>
<keyword evidence="7 11" id="KW-0238">DNA-binding</keyword>
<dbReference type="InterPro" id="IPR001723">
    <property type="entry name" value="Nuclear_hrmn_rcpt"/>
</dbReference>
<evidence type="ECO:0000256" key="3">
    <source>
        <dbReference type="ARBA" id="ARBA00022723"/>
    </source>
</evidence>
<protein>
    <submittedName>
        <fullName evidence="15">Uncharacterized protein</fullName>
    </submittedName>
</protein>
<proteinExistence type="inferred from homology"/>
<dbReference type="AlphaFoldDB" id="A0AAD9UI49"/>
<dbReference type="Proteomes" id="UP001209878">
    <property type="component" value="Unassembled WGS sequence"/>
</dbReference>
<dbReference type="Pfam" id="PF00105">
    <property type="entry name" value="zf-C4"/>
    <property type="match status" value="1"/>
</dbReference>
<comment type="similarity">
    <text evidence="2">Belongs to the nuclear hormone receptor family. NR2 subfamily.</text>
</comment>
<evidence type="ECO:0000256" key="1">
    <source>
        <dbReference type="ARBA" id="ARBA00004123"/>
    </source>
</evidence>
<evidence type="ECO:0000259" key="13">
    <source>
        <dbReference type="PROSITE" id="PS51030"/>
    </source>
</evidence>
<keyword evidence="3 11" id="KW-0479">Metal-binding</keyword>
<evidence type="ECO:0000256" key="9">
    <source>
        <dbReference type="ARBA" id="ARBA00023170"/>
    </source>
</evidence>
<dbReference type="SMART" id="SM00399">
    <property type="entry name" value="ZnF_C4"/>
    <property type="match status" value="1"/>
</dbReference>
<dbReference type="CDD" id="cd06960">
    <property type="entry name" value="NR_DBD_HNF4A"/>
    <property type="match status" value="1"/>
</dbReference>
<dbReference type="PANTHER" id="PTHR24083">
    <property type="entry name" value="NUCLEAR HORMONE RECEPTOR"/>
    <property type="match status" value="1"/>
</dbReference>
<keyword evidence="5 11" id="KW-0862">Zinc</keyword>
<dbReference type="SMART" id="SM00430">
    <property type="entry name" value="HOLI"/>
    <property type="match status" value="1"/>
</dbReference>
<dbReference type="InterPro" id="IPR000003">
    <property type="entry name" value="Retinoid-X_rcpt/HNF4"/>
</dbReference>
<evidence type="ECO:0000256" key="4">
    <source>
        <dbReference type="ARBA" id="ARBA00022771"/>
    </source>
</evidence>
<keyword evidence="6 11" id="KW-0805">Transcription regulation</keyword>
<dbReference type="PROSITE" id="PS00031">
    <property type="entry name" value="NUCLEAR_REC_DBD_1"/>
    <property type="match status" value="1"/>
</dbReference>
<evidence type="ECO:0000256" key="5">
    <source>
        <dbReference type="ARBA" id="ARBA00022833"/>
    </source>
</evidence>
<evidence type="ECO:0000256" key="8">
    <source>
        <dbReference type="ARBA" id="ARBA00023163"/>
    </source>
</evidence>
<dbReference type="InterPro" id="IPR001628">
    <property type="entry name" value="Znf_hrmn_rcpt"/>
</dbReference>
<evidence type="ECO:0000256" key="6">
    <source>
        <dbReference type="ARBA" id="ARBA00023015"/>
    </source>
</evidence>
<dbReference type="GO" id="GO:0008270">
    <property type="term" value="F:zinc ion binding"/>
    <property type="evidence" value="ECO:0007669"/>
    <property type="project" value="UniProtKB-KW"/>
</dbReference>
<keyword evidence="8 11" id="KW-0804">Transcription</keyword>
<dbReference type="InterPro" id="IPR000536">
    <property type="entry name" value="Nucl_hrmn_rcpt_lig-bd"/>
</dbReference>
<dbReference type="GO" id="GO:0003707">
    <property type="term" value="F:nuclear steroid receptor activity"/>
    <property type="evidence" value="ECO:0007669"/>
    <property type="project" value="InterPro"/>
</dbReference>
<evidence type="ECO:0000256" key="12">
    <source>
        <dbReference type="SAM" id="MobiDB-lite"/>
    </source>
</evidence>
<dbReference type="PRINTS" id="PR00047">
    <property type="entry name" value="STROIDFINGER"/>
</dbReference>
<sequence length="524" mass="58372">MSLPGGQTVSGIGTTTIPPAPLTPQGISQYCAICGDRATGKHYGAASCDGCKGFFRRSVRKNHVYSCRFSRNCVVDKDKRNQCRYCRLKKCFRAGMRKEAVQNERDRISIRRTSYEEITQSGALSVSTLLNAEMLSRQISTPLNITDISQKRVASINDICESMKQQLLILVEWAKYIPSFCELPLDDQVALLRAHAGEHLLLGLARRSLPLKDVLLLGNDCVIPKVAQESDISRIANRILEEVVRPFREVQIDDSEFACMKAIVFFDSDARGISDLQKIRAMRYQVQVNLEDYINDRQYDSRGRFGELLLILPSLQSITWQMIEHIQFAKVVGMAKIDNLLQEMLLGGASSDQHTQVNLHPHLLSGHTQSALASSPRVGPDNPLSNGHIPPPPPLDHLSPLHHHGDHLNTHPMDVRGNTPLPTSADLSPQSHLPSLTHSGEHTPIRGTSPTLSDHTGLSNNNNNIIDGSTSMHQKLMEHQMSLNGHHSIHSTPIPSPIHMVSESLKMQQLLQQQQQQPFKTEVM</sequence>
<dbReference type="FunFam" id="1.10.565.10:FF:000026">
    <property type="entry name" value="Hepatocyte nuclear factor 4"/>
    <property type="match status" value="1"/>
</dbReference>
<comment type="subcellular location">
    <subcellularLocation>
        <location evidence="1 11">Nucleus</location>
    </subcellularLocation>
</comment>
<evidence type="ECO:0000256" key="2">
    <source>
        <dbReference type="ARBA" id="ARBA00006421"/>
    </source>
</evidence>
<dbReference type="Gene3D" id="3.30.50.10">
    <property type="entry name" value="Erythroid Transcription Factor GATA-1, subunit A"/>
    <property type="match status" value="1"/>
</dbReference>
<dbReference type="SUPFAM" id="SSF57716">
    <property type="entry name" value="Glucocorticoid receptor-like (DNA-binding domain)"/>
    <property type="match status" value="1"/>
</dbReference>
<keyword evidence="16" id="KW-1185">Reference proteome</keyword>
<feature type="region of interest" description="Disordered" evidence="12">
    <location>
        <begin position="367"/>
        <end position="468"/>
    </location>
</feature>
<dbReference type="PROSITE" id="PS51030">
    <property type="entry name" value="NUCLEAR_REC_DBD_2"/>
    <property type="match status" value="1"/>
</dbReference>
<organism evidence="15 16">
    <name type="scientific">Ridgeia piscesae</name>
    <name type="common">Tubeworm</name>
    <dbReference type="NCBI Taxonomy" id="27915"/>
    <lineage>
        <taxon>Eukaryota</taxon>
        <taxon>Metazoa</taxon>
        <taxon>Spiralia</taxon>
        <taxon>Lophotrochozoa</taxon>
        <taxon>Annelida</taxon>
        <taxon>Polychaeta</taxon>
        <taxon>Sedentaria</taxon>
        <taxon>Canalipalpata</taxon>
        <taxon>Sabellida</taxon>
        <taxon>Siboglinidae</taxon>
        <taxon>Ridgeia</taxon>
    </lineage>
</organism>
<feature type="domain" description="Nuclear receptor" evidence="13">
    <location>
        <begin position="28"/>
        <end position="103"/>
    </location>
</feature>
<keyword evidence="10 11" id="KW-0539">Nucleus</keyword>
<gene>
    <name evidence="15" type="ORF">NP493_80g01007</name>
</gene>
<dbReference type="PROSITE" id="PS51843">
    <property type="entry name" value="NR_LBD"/>
    <property type="match status" value="1"/>
</dbReference>
<accession>A0AAD9UI49</accession>
<evidence type="ECO:0000313" key="15">
    <source>
        <dbReference type="EMBL" id="KAK2190418.1"/>
    </source>
</evidence>
<dbReference type="PRINTS" id="PR00545">
    <property type="entry name" value="RETINOIDXR"/>
</dbReference>
<dbReference type="FunFam" id="3.30.50.10:FF:000012">
    <property type="entry name" value="Hepatocyte nuclear factor 4, alpha"/>
    <property type="match status" value="1"/>
</dbReference>